<evidence type="ECO:0000313" key="2">
    <source>
        <dbReference type="Proteomes" id="UP000188354"/>
    </source>
</evidence>
<evidence type="ECO:0000313" key="1">
    <source>
        <dbReference type="EMBL" id="OIV95273.1"/>
    </source>
</evidence>
<organism evidence="1 2">
    <name type="scientific">Lupinus angustifolius</name>
    <name type="common">Narrow-leaved blue lupine</name>
    <dbReference type="NCBI Taxonomy" id="3871"/>
    <lineage>
        <taxon>Eukaryota</taxon>
        <taxon>Viridiplantae</taxon>
        <taxon>Streptophyta</taxon>
        <taxon>Embryophyta</taxon>
        <taxon>Tracheophyta</taxon>
        <taxon>Spermatophyta</taxon>
        <taxon>Magnoliopsida</taxon>
        <taxon>eudicotyledons</taxon>
        <taxon>Gunneridae</taxon>
        <taxon>Pentapetalae</taxon>
        <taxon>rosids</taxon>
        <taxon>fabids</taxon>
        <taxon>Fabales</taxon>
        <taxon>Fabaceae</taxon>
        <taxon>Papilionoideae</taxon>
        <taxon>50 kb inversion clade</taxon>
        <taxon>genistoids sensu lato</taxon>
        <taxon>core genistoids</taxon>
        <taxon>Genisteae</taxon>
        <taxon>Lupinus</taxon>
    </lineage>
</organism>
<evidence type="ECO:0008006" key="3">
    <source>
        <dbReference type="Google" id="ProtNLM"/>
    </source>
</evidence>
<accession>A0A4P1QVB0</accession>
<name>A0A4P1QVB0_LUPAN</name>
<dbReference type="Proteomes" id="UP000188354">
    <property type="component" value="Chromosome LG16"/>
</dbReference>
<proteinExistence type="predicted"/>
<reference evidence="1 2" key="1">
    <citation type="journal article" date="2017" name="Plant Biotechnol. J.">
        <title>A comprehensive draft genome sequence for lupin (Lupinus angustifolius), an emerging health food: insights into plant-microbe interactions and legume evolution.</title>
        <authorList>
            <person name="Hane J.K."/>
            <person name="Ming Y."/>
            <person name="Kamphuis L.G."/>
            <person name="Nelson M.N."/>
            <person name="Garg G."/>
            <person name="Atkins C.A."/>
            <person name="Bayer P.E."/>
            <person name="Bravo A."/>
            <person name="Bringans S."/>
            <person name="Cannon S."/>
            <person name="Edwards D."/>
            <person name="Foley R."/>
            <person name="Gao L.L."/>
            <person name="Harrison M.J."/>
            <person name="Huang W."/>
            <person name="Hurgobin B."/>
            <person name="Li S."/>
            <person name="Liu C.W."/>
            <person name="McGrath A."/>
            <person name="Morahan G."/>
            <person name="Murray J."/>
            <person name="Weller J."/>
            <person name="Jian J."/>
            <person name="Singh K.B."/>
        </authorList>
    </citation>
    <scope>NUCLEOTIDE SEQUENCE [LARGE SCALE GENOMIC DNA]</scope>
    <source>
        <strain evidence="2">cv. Tanjil</strain>
        <tissue evidence="1">Whole plant</tissue>
    </source>
</reference>
<dbReference type="EMBL" id="CM007376">
    <property type="protein sequence ID" value="OIV95273.1"/>
    <property type="molecule type" value="Genomic_DNA"/>
</dbReference>
<dbReference type="Gramene" id="OIV95273">
    <property type="protein sequence ID" value="OIV95273"/>
    <property type="gene ID" value="TanjilG_07429"/>
</dbReference>
<keyword evidence="2" id="KW-1185">Reference proteome</keyword>
<protein>
    <recommendedName>
        <fullName evidence="3">Pectinesterase inhibitor domain-containing protein</fullName>
    </recommendedName>
</protein>
<dbReference type="InterPro" id="IPR035513">
    <property type="entry name" value="Invertase/methylesterase_inhib"/>
</dbReference>
<dbReference type="Gene3D" id="1.20.140.40">
    <property type="entry name" value="Invertase/pectin methylesterase inhibitor family protein"/>
    <property type="match status" value="1"/>
</dbReference>
<dbReference type="AlphaFoldDB" id="A0A4P1QVB0"/>
<sequence length="115" mass="12342">MWGLAGIMLNHVMAETADKALDKTDQLLEAAGARPSQGLISCVSKYFTILDNDIPKAKAAFEIEDPKGAEDVANAAVIDASTCETGYPGHLTQENINMRYAAANTAAIFKLLRSR</sequence>
<gene>
    <name evidence="1" type="ORF">TanjilG_07429</name>
</gene>
<dbReference type="SUPFAM" id="SSF101148">
    <property type="entry name" value="Plant invertase/pectin methylesterase inhibitor"/>
    <property type="match status" value="1"/>
</dbReference>